<evidence type="ECO:0000256" key="1">
    <source>
        <dbReference type="ARBA" id="ARBA00004141"/>
    </source>
</evidence>
<feature type="transmembrane region" description="Helical" evidence="5">
    <location>
        <begin position="131"/>
        <end position="151"/>
    </location>
</feature>
<dbReference type="Pfam" id="PF01061">
    <property type="entry name" value="ABC2_membrane"/>
    <property type="match status" value="1"/>
</dbReference>
<comment type="subcellular location">
    <subcellularLocation>
        <location evidence="5">Cell membrane</location>
        <topology evidence="5">Multi-pass membrane protein</topology>
    </subcellularLocation>
    <subcellularLocation>
        <location evidence="1">Membrane</location>
        <topology evidence="1">Multi-pass membrane protein</topology>
    </subcellularLocation>
</comment>
<comment type="similarity">
    <text evidence="5">Belongs to the ABC-2 integral membrane protein family.</text>
</comment>
<feature type="transmembrane region" description="Helical" evidence="5">
    <location>
        <begin position="36"/>
        <end position="60"/>
    </location>
</feature>
<keyword evidence="3 5" id="KW-1133">Transmembrane helix</keyword>
<sequence>MTNQTLHRERFRESLRSLKVATWLGWQIESNWTEPFLFAVYSLIKPVAGAMILVVMYLVVSGGQTNNPLFPYIYLGNAFYIYVGSVLMGISYAVIDDREHYGVLKYIYVSPIQVYFYLLGRGVARTLTGTIAVIITLAFGMLVFKLPINFFTMNHALFWPVFLIGLAGLALIGILLAGVTLITARHNYFMGEAVAGALYLLCGAVFPLDVLPKFLQYIGLGLPMTYWLEGLRRAMLGRSISPVLEPFSNETIFIILISSTLFVGAISLGFYRWCERRAKEKGLIDMQTMY</sequence>
<keyword evidence="2 5" id="KW-0812">Transmembrane</keyword>
<dbReference type="PANTHER" id="PTHR43229:SF6">
    <property type="entry name" value="ABC-TYPE MULTIDRUG TRANSPORT SYSTEM, PERMEASE COMPONENT"/>
    <property type="match status" value="1"/>
</dbReference>
<dbReference type="PANTHER" id="PTHR43229">
    <property type="entry name" value="NODULATION PROTEIN J"/>
    <property type="match status" value="1"/>
</dbReference>
<evidence type="ECO:0000313" key="7">
    <source>
        <dbReference type="EMBL" id="BAL58489.1"/>
    </source>
</evidence>
<keyword evidence="4 5" id="KW-0472">Membrane</keyword>
<feature type="domain" description="ABC transmembrane type-2" evidence="6">
    <location>
        <begin position="37"/>
        <end position="265"/>
    </location>
</feature>
<dbReference type="InterPro" id="IPR047817">
    <property type="entry name" value="ABC2_TM_bact-type"/>
</dbReference>
<dbReference type="InterPro" id="IPR013525">
    <property type="entry name" value="ABC2_TM"/>
</dbReference>
<feature type="transmembrane region" description="Helical" evidence="5">
    <location>
        <begin position="189"/>
        <end position="208"/>
    </location>
</feature>
<feature type="transmembrane region" description="Helical" evidence="5">
    <location>
        <begin position="252"/>
        <end position="273"/>
    </location>
</feature>
<evidence type="ECO:0000256" key="3">
    <source>
        <dbReference type="ARBA" id="ARBA00022989"/>
    </source>
</evidence>
<reference evidence="7" key="1">
    <citation type="journal article" date="2005" name="Environ. Microbiol.">
        <title>Genetic and functional properties of uncultivated thermophilic crenarchaeotes from a subsurface gold mine as revealed by analysis of genome fragments.</title>
        <authorList>
            <person name="Nunoura T."/>
            <person name="Hirayama H."/>
            <person name="Takami H."/>
            <person name="Oida H."/>
            <person name="Nishi S."/>
            <person name="Shimamura S."/>
            <person name="Suzuki Y."/>
            <person name="Inagaki F."/>
            <person name="Takai K."/>
            <person name="Nealson K.H."/>
            <person name="Horikoshi K."/>
        </authorList>
    </citation>
    <scope>NUCLEOTIDE SEQUENCE</scope>
</reference>
<dbReference type="GO" id="GO:0140359">
    <property type="term" value="F:ABC-type transporter activity"/>
    <property type="evidence" value="ECO:0007669"/>
    <property type="project" value="InterPro"/>
</dbReference>
<gene>
    <name evidence="7" type="ORF">HGMM_OP2C039</name>
</gene>
<feature type="transmembrane region" description="Helical" evidence="5">
    <location>
        <begin position="157"/>
        <end position="182"/>
    </location>
</feature>
<evidence type="ECO:0000256" key="2">
    <source>
        <dbReference type="ARBA" id="ARBA00022692"/>
    </source>
</evidence>
<dbReference type="AlphaFoldDB" id="H5SQX2"/>
<protein>
    <recommendedName>
        <fullName evidence="5">Transport permease protein</fullName>
    </recommendedName>
</protein>
<organism evidence="7">
    <name type="scientific">Acetithermum autotrophicum</name>
    <dbReference type="NCBI Taxonomy" id="1446466"/>
    <lineage>
        <taxon>Bacteria</taxon>
        <taxon>Candidatus Bipolaricaulota</taxon>
        <taxon>Candidatus Acetithermum</taxon>
    </lineage>
</organism>
<dbReference type="InterPro" id="IPR051784">
    <property type="entry name" value="Nod_factor_ABC_transporter"/>
</dbReference>
<dbReference type="EMBL" id="AP011801">
    <property type="protein sequence ID" value="BAL58489.1"/>
    <property type="molecule type" value="Genomic_DNA"/>
</dbReference>
<accession>H5SQX2</accession>
<evidence type="ECO:0000256" key="4">
    <source>
        <dbReference type="ARBA" id="ARBA00023136"/>
    </source>
</evidence>
<reference evidence="7" key="2">
    <citation type="journal article" date="2012" name="PLoS ONE">
        <title>A Deeply Branching Thermophilic Bacterium with an Ancient Acetyl-CoA Pathway Dominates a Subsurface Ecosystem.</title>
        <authorList>
            <person name="Takami H."/>
            <person name="Noguchi H."/>
            <person name="Takaki Y."/>
            <person name="Uchiyama I."/>
            <person name="Toyoda A."/>
            <person name="Nishi S."/>
            <person name="Chee G.-J."/>
            <person name="Arai W."/>
            <person name="Nunoura T."/>
            <person name="Itoh T."/>
            <person name="Hattori M."/>
            <person name="Takai K."/>
        </authorList>
    </citation>
    <scope>NUCLEOTIDE SEQUENCE</scope>
</reference>
<evidence type="ECO:0000256" key="5">
    <source>
        <dbReference type="RuleBase" id="RU361157"/>
    </source>
</evidence>
<feature type="transmembrane region" description="Helical" evidence="5">
    <location>
        <begin position="72"/>
        <end position="95"/>
    </location>
</feature>
<dbReference type="GO" id="GO:0005886">
    <property type="term" value="C:plasma membrane"/>
    <property type="evidence" value="ECO:0007669"/>
    <property type="project" value="UniProtKB-SubCell"/>
</dbReference>
<proteinExistence type="inferred from homology"/>
<dbReference type="PROSITE" id="PS51012">
    <property type="entry name" value="ABC_TM2"/>
    <property type="match status" value="1"/>
</dbReference>
<keyword evidence="5" id="KW-1003">Cell membrane</keyword>
<keyword evidence="5" id="KW-0813">Transport</keyword>
<name>H5SQX2_ACEAU</name>
<evidence type="ECO:0000259" key="6">
    <source>
        <dbReference type="PROSITE" id="PS51012"/>
    </source>
</evidence>